<feature type="compositionally biased region" description="Pro residues" evidence="1">
    <location>
        <begin position="193"/>
        <end position="208"/>
    </location>
</feature>
<feature type="compositionally biased region" description="Polar residues" evidence="1">
    <location>
        <begin position="325"/>
        <end position="336"/>
    </location>
</feature>
<name>A0A6A5UXC1_9PLEO</name>
<feature type="region of interest" description="Disordered" evidence="1">
    <location>
        <begin position="139"/>
        <end position="276"/>
    </location>
</feature>
<feature type="compositionally biased region" description="Pro residues" evidence="1">
    <location>
        <begin position="155"/>
        <end position="179"/>
    </location>
</feature>
<feature type="compositionally biased region" description="Acidic residues" evidence="1">
    <location>
        <begin position="209"/>
        <end position="225"/>
    </location>
</feature>
<keyword evidence="2" id="KW-0732">Signal</keyword>
<dbReference type="EMBL" id="ML976757">
    <property type="protein sequence ID" value="KAF1965697.1"/>
    <property type="molecule type" value="Genomic_DNA"/>
</dbReference>
<gene>
    <name evidence="3" type="ORF">BU23DRAFT_574647</name>
</gene>
<evidence type="ECO:0000313" key="3">
    <source>
        <dbReference type="EMBL" id="KAF1965697.1"/>
    </source>
</evidence>
<feature type="signal peptide" evidence="2">
    <location>
        <begin position="1"/>
        <end position="15"/>
    </location>
</feature>
<evidence type="ECO:0000313" key="4">
    <source>
        <dbReference type="Proteomes" id="UP000800036"/>
    </source>
</evidence>
<keyword evidence="4" id="KW-1185">Reference proteome</keyword>
<organism evidence="3 4">
    <name type="scientific">Bimuria novae-zelandiae CBS 107.79</name>
    <dbReference type="NCBI Taxonomy" id="1447943"/>
    <lineage>
        <taxon>Eukaryota</taxon>
        <taxon>Fungi</taxon>
        <taxon>Dikarya</taxon>
        <taxon>Ascomycota</taxon>
        <taxon>Pezizomycotina</taxon>
        <taxon>Dothideomycetes</taxon>
        <taxon>Pleosporomycetidae</taxon>
        <taxon>Pleosporales</taxon>
        <taxon>Massarineae</taxon>
        <taxon>Didymosphaeriaceae</taxon>
        <taxon>Bimuria</taxon>
    </lineage>
</organism>
<dbReference type="Proteomes" id="UP000800036">
    <property type="component" value="Unassembled WGS sequence"/>
</dbReference>
<feature type="region of interest" description="Disordered" evidence="1">
    <location>
        <begin position="317"/>
        <end position="367"/>
    </location>
</feature>
<accession>A0A6A5UXC1</accession>
<feature type="chain" id="PRO_5025499937" evidence="2">
    <location>
        <begin position="16"/>
        <end position="485"/>
    </location>
</feature>
<evidence type="ECO:0000256" key="1">
    <source>
        <dbReference type="SAM" id="MobiDB-lite"/>
    </source>
</evidence>
<dbReference type="AlphaFoldDB" id="A0A6A5UXC1"/>
<feature type="compositionally biased region" description="Gly residues" evidence="1">
    <location>
        <begin position="241"/>
        <end position="254"/>
    </location>
</feature>
<evidence type="ECO:0000256" key="2">
    <source>
        <dbReference type="SAM" id="SignalP"/>
    </source>
</evidence>
<feature type="compositionally biased region" description="Low complexity" evidence="1">
    <location>
        <begin position="226"/>
        <end position="240"/>
    </location>
</feature>
<protein>
    <submittedName>
        <fullName evidence="3">Uncharacterized protein</fullName>
    </submittedName>
</protein>
<sequence length="485" mass="50997">MKPLILFICAGISAAADVLVCTEKSCYATEPNLPKPIQTTGPDGISSFLIPFVWTDLVELSSTTTVITTITQTDDGALLITPTVSVVVQPKGYWWRNQLLGPPVTPPASLPESTSVTTVLPVPESTPTLAPVILTSSSTGADGVHVPVPITLAPINPPPGPGNDPPGNDPPSNDPPSNDPPSNDLPSNDPPDNDPPGSGPPSSGPPDNDPPESDPDDEPDSDPTDNPENTPTEGGSQPSNTGGGGGPTDTGAGGQPTQPPDPTAAPEDCDEPKTADRCTASCIASTASPATTLTTTCTTTFYRKDVGCTAAPTTVSEIRTKEDNTAYSTVQPSKTTEPPPPPPSSSPPPSPSPSPSPPPPPPPITDRWTIHIHHQITESSFNIEWTLTDSNGVDRNNGRGMPLTAPDFPNEIFFEVWDATDKDKTQVIWHYQGNCEAGWSTGAGEYHGQRCGEDGDFQCDDKEVDWKEYDGGVEKYFDCRIRSGL</sequence>
<feature type="compositionally biased region" description="Pro residues" evidence="1">
    <location>
        <begin position="337"/>
        <end position="364"/>
    </location>
</feature>
<reference evidence="3" key="1">
    <citation type="journal article" date="2020" name="Stud. Mycol.">
        <title>101 Dothideomycetes genomes: a test case for predicting lifestyles and emergence of pathogens.</title>
        <authorList>
            <person name="Haridas S."/>
            <person name="Albert R."/>
            <person name="Binder M."/>
            <person name="Bloem J."/>
            <person name="Labutti K."/>
            <person name="Salamov A."/>
            <person name="Andreopoulos B."/>
            <person name="Baker S."/>
            <person name="Barry K."/>
            <person name="Bills G."/>
            <person name="Bluhm B."/>
            <person name="Cannon C."/>
            <person name="Castanera R."/>
            <person name="Culley D."/>
            <person name="Daum C."/>
            <person name="Ezra D."/>
            <person name="Gonzalez J."/>
            <person name="Henrissat B."/>
            <person name="Kuo A."/>
            <person name="Liang C."/>
            <person name="Lipzen A."/>
            <person name="Lutzoni F."/>
            <person name="Magnuson J."/>
            <person name="Mondo S."/>
            <person name="Nolan M."/>
            <person name="Ohm R."/>
            <person name="Pangilinan J."/>
            <person name="Park H.-J."/>
            <person name="Ramirez L."/>
            <person name="Alfaro M."/>
            <person name="Sun H."/>
            <person name="Tritt A."/>
            <person name="Yoshinaga Y."/>
            <person name="Zwiers L.-H."/>
            <person name="Turgeon B."/>
            <person name="Goodwin S."/>
            <person name="Spatafora J."/>
            <person name="Crous P."/>
            <person name="Grigoriev I."/>
        </authorList>
    </citation>
    <scope>NUCLEOTIDE SEQUENCE</scope>
    <source>
        <strain evidence="3">CBS 107.79</strain>
    </source>
</reference>
<dbReference type="OrthoDB" id="3801025at2759"/>
<proteinExistence type="predicted"/>